<keyword evidence="3 5" id="KW-1133">Transmembrane helix</keyword>
<evidence type="ECO:0000259" key="6">
    <source>
        <dbReference type="Pfam" id="PF05154"/>
    </source>
</evidence>
<evidence type="ECO:0000313" key="7">
    <source>
        <dbReference type="EMBL" id="PXY41451.1"/>
    </source>
</evidence>
<sequence length="97" mass="11368">MNKHYLQSQIKSSGTTYLLWFFFGFHYAYLGKWGLQILYWITFGGFFIWAIIDLFTLSGRIANHNALIFQQIDEIEKRDRDAEQARNLAMLLAAKGN</sequence>
<evidence type="ECO:0000256" key="3">
    <source>
        <dbReference type="ARBA" id="ARBA00022989"/>
    </source>
</evidence>
<accession>A0A2V4BR72</accession>
<evidence type="ECO:0000256" key="1">
    <source>
        <dbReference type="ARBA" id="ARBA00004141"/>
    </source>
</evidence>
<dbReference type="GO" id="GO:0016020">
    <property type="term" value="C:membrane"/>
    <property type="evidence" value="ECO:0007669"/>
    <property type="project" value="UniProtKB-SubCell"/>
</dbReference>
<dbReference type="Pfam" id="PF05154">
    <property type="entry name" value="TM2"/>
    <property type="match status" value="1"/>
</dbReference>
<reference evidence="7 8" key="1">
    <citation type="submission" date="2018-05" db="EMBL/GenBank/DDBJ databases">
        <title>Flavobacterium sp. strain IMCC34759, incomplete genome.</title>
        <authorList>
            <person name="Joung Y."/>
            <person name="Cho J."/>
        </authorList>
    </citation>
    <scope>NUCLEOTIDE SEQUENCE [LARGE SCALE GENOMIC DNA]</scope>
    <source>
        <strain evidence="7 8">IMCC34759</strain>
    </source>
</reference>
<keyword evidence="2 5" id="KW-0812">Transmembrane</keyword>
<proteinExistence type="predicted"/>
<dbReference type="OrthoDB" id="9816361at2"/>
<comment type="subcellular location">
    <subcellularLocation>
        <location evidence="1">Membrane</location>
        <topology evidence="1">Multi-pass membrane protein</topology>
    </subcellularLocation>
</comment>
<feature type="domain" description="TM2" evidence="6">
    <location>
        <begin position="11"/>
        <end position="55"/>
    </location>
</feature>
<dbReference type="EMBL" id="QJHK01000005">
    <property type="protein sequence ID" value="PXY41451.1"/>
    <property type="molecule type" value="Genomic_DNA"/>
</dbReference>
<feature type="transmembrane region" description="Helical" evidence="5">
    <location>
        <begin position="37"/>
        <end position="57"/>
    </location>
</feature>
<dbReference type="Proteomes" id="UP000247903">
    <property type="component" value="Unassembled WGS sequence"/>
</dbReference>
<evidence type="ECO:0000256" key="4">
    <source>
        <dbReference type="ARBA" id="ARBA00023136"/>
    </source>
</evidence>
<comment type="caution">
    <text evidence="7">The sequence shown here is derived from an EMBL/GenBank/DDBJ whole genome shotgun (WGS) entry which is preliminary data.</text>
</comment>
<gene>
    <name evidence="7" type="ORF">DMB65_08225</name>
</gene>
<dbReference type="PANTHER" id="PTHR21016:SF25">
    <property type="entry name" value="TM2 DOMAIN-CONTAINING PROTEIN DDB_G0277895-RELATED"/>
    <property type="match status" value="1"/>
</dbReference>
<evidence type="ECO:0000313" key="8">
    <source>
        <dbReference type="Proteomes" id="UP000247903"/>
    </source>
</evidence>
<protein>
    <submittedName>
        <fullName evidence="7">TM2 domain-containing protein</fullName>
    </submittedName>
</protein>
<dbReference type="InterPro" id="IPR050932">
    <property type="entry name" value="TM2D1-3-like"/>
</dbReference>
<organism evidence="7 8">
    <name type="scientific">Flavobacterium cheongpyeongense</name>
    <dbReference type="NCBI Taxonomy" id="2212651"/>
    <lineage>
        <taxon>Bacteria</taxon>
        <taxon>Pseudomonadati</taxon>
        <taxon>Bacteroidota</taxon>
        <taxon>Flavobacteriia</taxon>
        <taxon>Flavobacteriales</taxon>
        <taxon>Flavobacteriaceae</taxon>
        <taxon>Flavobacterium</taxon>
    </lineage>
</organism>
<feature type="transmembrane region" description="Helical" evidence="5">
    <location>
        <begin position="12"/>
        <end position="31"/>
    </location>
</feature>
<dbReference type="InterPro" id="IPR007829">
    <property type="entry name" value="TM2"/>
</dbReference>
<dbReference type="AlphaFoldDB" id="A0A2V4BR72"/>
<name>A0A2V4BR72_9FLAO</name>
<evidence type="ECO:0000256" key="2">
    <source>
        <dbReference type="ARBA" id="ARBA00022692"/>
    </source>
</evidence>
<evidence type="ECO:0000256" key="5">
    <source>
        <dbReference type="SAM" id="Phobius"/>
    </source>
</evidence>
<keyword evidence="4 5" id="KW-0472">Membrane</keyword>
<dbReference type="PANTHER" id="PTHR21016">
    <property type="entry name" value="BETA-AMYLOID BINDING PROTEIN-RELATED"/>
    <property type="match status" value="1"/>
</dbReference>
<keyword evidence="8" id="KW-1185">Reference proteome</keyword>